<dbReference type="InterPro" id="IPR000014">
    <property type="entry name" value="PAS"/>
</dbReference>
<protein>
    <submittedName>
        <fullName evidence="13">Diguanylate cyclase</fullName>
    </submittedName>
</protein>
<gene>
    <name evidence="13" type="ORF">HNO53_12595</name>
</gene>
<organism evidence="13 14">
    <name type="scientific">Halomonas sulfidivorans</name>
    <dbReference type="NCBI Taxonomy" id="2733488"/>
    <lineage>
        <taxon>Bacteria</taxon>
        <taxon>Pseudomonadati</taxon>
        <taxon>Pseudomonadota</taxon>
        <taxon>Gammaproteobacteria</taxon>
        <taxon>Oceanospirillales</taxon>
        <taxon>Halomonadaceae</taxon>
        <taxon>Halomonas</taxon>
    </lineage>
</organism>
<evidence type="ECO:0000313" key="14">
    <source>
        <dbReference type="Proteomes" id="UP000671845"/>
    </source>
</evidence>
<evidence type="ECO:0000256" key="8">
    <source>
        <dbReference type="SAM" id="Coils"/>
    </source>
</evidence>
<evidence type="ECO:0000256" key="2">
    <source>
        <dbReference type="ARBA" id="ARBA00022553"/>
    </source>
</evidence>
<dbReference type="InterPro" id="IPR000160">
    <property type="entry name" value="GGDEF_dom"/>
</dbReference>
<keyword evidence="14" id="KW-1185">Reference proteome</keyword>
<dbReference type="NCBIfam" id="TIGR00229">
    <property type="entry name" value="sensory_box"/>
    <property type="match status" value="1"/>
</dbReference>
<dbReference type="PROSITE" id="PS50112">
    <property type="entry name" value="PAS"/>
    <property type="match status" value="1"/>
</dbReference>
<feature type="transmembrane region" description="Helical" evidence="9">
    <location>
        <begin position="21"/>
        <end position="44"/>
    </location>
</feature>
<dbReference type="Gene3D" id="3.30.70.270">
    <property type="match status" value="1"/>
</dbReference>
<evidence type="ECO:0000259" key="12">
    <source>
        <dbReference type="PROSITE" id="PS50887"/>
    </source>
</evidence>
<dbReference type="SUPFAM" id="SSF55073">
    <property type="entry name" value="Nucleotide cyclase"/>
    <property type="match status" value="1"/>
</dbReference>
<dbReference type="CDD" id="cd00130">
    <property type="entry name" value="PAS"/>
    <property type="match status" value="1"/>
</dbReference>
<keyword evidence="9" id="KW-0812">Transmembrane</keyword>
<evidence type="ECO:0000256" key="5">
    <source>
        <dbReference type="ARBA" id="ARBA00022777"/>
    </source>
</evidence>
<keyword evidence="9" id="KW-0472">Membrane</keyword>
<dbReference type="InterPro" id="IPR035965">
    <property type="entry name" value="PAS-like_dom_sf"/>
</dbReference>
<feature type="domain" description="PAS" evidence="10">
    <location>
        <begin position="378"/>
        <end position="449"/>
    </location>
</feature>
<evidence type="ECO:0000256" key="9">
    <source>
        <dbReference type="SAM" id="Phobius"/>
    </source>
</evidence>
<dbReference type="Proteomes" id="UP000671845">
    <property type="component" value="Chromosome"/>
</dbReference>
<dbReference type="PROSITE" id="PS50887">
    <property type="entry name" value="GGDEF"/>
    <property type="match status" value="1"/>
</dbReference>
<evidence type="ECO:0000256" key="1">
    <source>
        <dbReference type="ARBA" id="ARBA00004370"/>
    </source>
</evidence>
<keyword evidence="9" id="KW-1133">Transmembrane helix</keyword>
<keyword evidence="4" id="KW-0547">Nucleotide-binding</keyword>
<comment type="subcellular location">
    <subcellularLocation>
        <location evidence="1">Membrane</location>
    </subcellularLocation>
</comment>
<accession>A0ABX7WGE5</accession>
<dbReference type="InterPro" id="IPR000700">
    <property type="entry name" value="PAS-assoc_C"/>
</dbReference>
<evidence type="ECO:0000256" key="4">
    <source>
        <dbReference type="ARBA" id="ARBA00022741"/>
    </source>
</evidence>
<feature type="transmembrane region" description="Helical" evidence="9">
    <location>
        <begin position="336"/>
        <end position="356"/>
    </location>
</feature>
<dbReference type="SMART" id="SM00091">
    <property type="entry name" value="PAS"/>
    <property type="match status" value="1"/>
</dbReference>
<feature type="domain" description="GGDEF" evidence="12">
    <location>
        <begin position="535"/>
        <end position="673"/>
    </location>
</feature>
<keyword evidence="3" id="KW-0808">Transferase</keyword>
<evidence type="ECO:0000313" key="13">
    <source>
        <dbReference type="EMBL" id="QTP59481.1"/>
    </source>
</evidence>
<dbReference type="Pfam" id="PF00989">
    <property type="entry name" value="PAS"/>
    <property type="match status" value="1"/>
</dbReference>
<dbReference type="InterPro" id="IPR052163">
    <property type="entry name" value="DGC-Regulatory_Protein"/>
</dbReference>
<dbReference type="NCBIfam" id="TIGR00254">
    <property type="entry name" value="GGDEF"/>
    <property type="match status" value="1"/>
</dbReference>
<dbReference type="Pfam" id="PF00990">
    <property type="entry name" value="GGDEF"/>
    <property type="match status" value="1"/>
</dbReference>
<evidence type="ECO:0000256" key="6">
    <source>
        <dbReference type="ARBA" id="ARBA00022840"/>
    </source>
</evidence>
<sequence length="673" mass="75068">MRRLELRSSLTGDRLVTLKVLCRRLVVAVFVPVILVSATLYPIFRAHLDARLDGAVSAADAKLEAGLRVLQTEINASINHLLATAEMPLLQRYLAGVGTVQSPRQEATAHLTQARLHALFDTLLPHYARYTQLSLIDSAGRLLVHVGNAPAQPERHTEATFFREATALAPRDVYLATPSHAPGQKSRQTAGAYQLTIATPVFDTLGERKGVLRFTLDWHHLATDIQRTVAMDVESLPFLIDAQGTWLLTETKGPLSFGDDFAAHSPTIWEALLQRKRGEVDEGDRRVLFRAYDARIDHYHSQAGMVTGPPGHYPWRLGITVTHPALATLLAEQPTAVLIALLLYVLSIAFGIYWAISHHRQQALRQQAQRLSQEAHDYAHEVRDLYENAPCGYHSLDADGRVVKVNRTELNWLGYAAEEVIGKRDYRDFVTPETREAFDAAFKQVLGVEREGSAECELITRHGTTLPVVIQATAYRTRQGFVHSRAMVFDLSERKRLEETLAHQAMTDPLTGLGNRRYLKDQASLEMARARRSGAPLSLIVIDLDHFKRINDEYGHDVGDLVLQHFAHKTGEQLREGDVLCRMGGEEFAVLLPDTPKEAALQVAERLRQALERSPAAVDREIAPGGQLRYTASLGVTWVNTEEATLKPAIKRADTGLYEAKARGRNRVVWQGE</sequence>
<dbReference type="Gene3D" id="3.30.450.20">
    <property type="entry name" value="PAS domain"/>
    <property type="match status" value="2"/>
</dbReference>
<reference evidence="13 14" key="1">
    <citation type="journal article" date="2021" name="Front. Microbiol.">
        <title>Aerobic Denitrification and Heterotrophic Sulfur Oxidation in the Genus Halomonas Revealed by Six Novel Species Characterizations and Genome-Based Analysis.</title>
        <authorList>
            <person name="Wang L."/>
            <person name="Shao Z."/>
        </authorList>
    </citation>
    <scope>NUCLEOTIDE SEQUENCE [LARGE SCALE GENOMIC DNA]</scope>
    <source>
        <strain evidence="13 14">MCCC 1A13718</strain>
    </source>
</reference>
<keyword evidence="5" id="KW-0418">Kinase</keyword>
<dbReference type="InterPro" id="IPR029151">
    <property type="entry name" value="Sensor-like_sf"/>
</dbReference>
<dbReference type="PROSITE" id="PS50113">
    <property type="entry name" value="PAC"/>
    <property type="match status" value="1"/>
</dbReference>
<dbReference type="CDD" id="cd01949">
    <property type="entry name" value="GGDEF"/>
    <property type="match status" value="1"/>
</dbReference>
<evidence type="ECO:0000256" key="3">
    <source>
        <dbReference type="ARBA" id="ARBA00022679"/>
    </source>
</evidence>
<evidence type="ECO:0000256" key="7">
    <source>
        <dbReference type="ARBA" id="ARBA00023012"/>
    </source>
</evidence>
<dbReference type="InterPro" id="IPR029787">
    <property type="entry name" value="Nucleotide_cyclase"/>
</dbReference>
<dbReference type="EMBL" id="CP053383">
    <property type="protein sequence ID" value="QTP59481.1"/>
    <property type="molecule type" value="Genomic_DNA"/>
</dbReference>
<evidence type="ECO:0000259" key="10">
    <source>
        <dbReference type="PROSITE" id="PS50112"/>
    </source>
</evidence>
<keyword evidence="7" id="KW-0902">Two-component regulatory system</keyword>
<dbReference type="SUPFAM" id="SSF55785">
    <property type="entry name" value="PYP-like sensor domain (PAS domain)"/>
    <property type="match status" value="1"/>
</dbReference>
<dbReference type="SMART" id="SM00267">
    <property type="entry name" value="GGDEF"/>
    <property type="match status" value="1"/>
</dbReference>
<dbReference type="InterPro" id="IPR043128">
    <property type="entry name" value="Rev_trsase/Diguanyl_cyclase"/>
</dbReference>
<dbReference type="PANTHER" id="PTHR46663">
    <property type="entry name" value="DIGUANYLATE CYCLASE DGCT-RELATED"/>
    <property type="match status" value="1"/>
</dbReference>
<keyword evidence="6" id="KW-0067">ATP-binding</keyword>
<feature type="domain" description="PAC" evidence="11">
    <location>
        <begin position="452"/>
        <end position="503"/>
    </location>
</feature>
<keyword evidence="8" id="KW-0175">Coiled coil</keyword>
<dbReference type="PANTHER" id="PTHR46663:SF4">
    <property type="entry name" value="DIGUANYLATE CYCLASE DGCT-RELATED"/>
    <property type="match status" value="1"/>
</dbReference>
<evidence type="ECO:0000259" key="11">
    <source>
        <dbReference type="PROSITE" id="PS50113"/>
    </source>
</evidence>
<name>A0ABX7WGE5_9GAMM</name>
<keyword evidence="2" id="KW-0597">Phosphoprotein</keyword>
<feature type="coiled-coil region" evidence="8">
    <location>
        <begin position="361"/>
        <end position="388"/>
    </location>
</feature>
<dbReference type="SUPFAM" id="SSF103190">
    <property type="entry name" value="Sensory domain-like"/>
    <property type="match status" value="2"/>
</dbReference>
<proteinExistence type="predicted"/>
<dbReference type="InterPro" id="IPR013767">
    <property type="entry name" value="PAS_fold"/>
</dbReference>